<accession>A0AAV5VNE4</accession>
<gene>
    <name evidence="2" type="ORF">PFISCL1PPCAC_12346</name>
</gene>
<dbReference type="Proteomes" id="UP001432322">
    <property type="component" value="Unassembled WGS sequence"/>
</dbReference>
<feature type="non-terminal residue" evidence="2">
    <location>
        <position position="341"/>
    </location>
</feature>
<proteinExistence type="predicted"/>
<name>A0AAV5VNE4_9BILA</name>
<organism evidence="2 3">
    <name type="scientific">Pristionchus fissidentatus</name>
    <dbReference type="NCBI Taxonomy" id="1538716"/>
    <lineage>
        <taxon>Eukaryota</taxon>
        <taxon>Metazoa</taxon>
        <taxon>Ecdysozoa</taxon>
        <taxon>Nematoda</taxon>
        <taxon>Chromadorea</taxon>
        <taxon>Rhabditida</taxon>
        <taxon>Rhabditina</taxon>
        <taxon>Diplogasteromorpha</taxon>
        <taxon>Diplogasteroidea</taxon>
        <taxon>Neodiplogasteridae</taxon>
        <taxon>Pristionchus</taxon>
    </lineage>
</organism>
<keyword evidence="3" id="KW-1185">Reference proteome</keyword>
<sequence>MNSVFATAKGSSVGISPESLAQARSTLSQAQNFSDDCLPSSPLKSAGTGAAVSVDAEALKAIKRKFSDYDDEVNESPVKRQNGAELDYSSLFRRAGSGKAIKISDKALTDAKRTMSIGADENVDTVPPPLPDGSSSTFTRLFCRATSPQPTSCRTRWSPTTASTCRSTPQSSLVGTRRRLAASTGQFKSPFNSPFRPPIVAAASSPISAAAGFSSPLSVAAPLRPAAAPATPATATASPLSRMCLSSPASSSRGYFYYDHLTPVDSLTHTSRNFTIRVKVTERTGSIVGYGSGGEGRFCCWLSDAAPAAAAANTIPAARLETEAGGKNAERAAALLQYGKV</sequence>
<feature type="compositionally biased region" description="Polar residues" evidence="1">
    <location>
        <begin position="149"/>
        <end position="174"/>
    </location>
</feature>
<protein>
    <submittedName>
        <fullName evidence="2">Uncharacterized protein</fullName>
    </submittedName>
</protein>
<reference evidence="2" key="1">
    <citation type="submission" date="2023-10" db="EMBL/GenBank/DDBJ databases">
        <title>Genome assembly of Pristionchus species.</title>
        <authorList>
            <person name="Yoshida K."/>
            <person name="Sommer R.J."/>
        </authorList>
    </citation>
    <scope>NUCLEOTIDE SEQUENCE</scope>
    <source>
        <strain evidence="2">RS5133</strain>
    </source>
</reference>
<evidence type="ECO:0000256" key="1">
    <source>
        <dbReference type="SAM" id="MobiDB-lite"/>
    </source>
</evidence>
<evidence type="ECO:0000313" key="2">
    <source>
        <dbReference type="EMBL" id="GMT21049.1"/>
    </source>
</evidence>
<comment type="caution">
    <text evidence="2">The sequence shown here is derived from an EMBL/GenBank/DDBJ whole genome shotgun (WGS) entry which is preliminary data.</text>
</comment>
<evidence type="ECO:0000313" key="3">
    <source>
        <dbReference type="Proteomes" id="UP001432322"/>
    </source>
</evidence>
<dbReference type="AlphaFoldDB" id="A0AAV5VNE4"/>
<feature type="region of interest" description="Disordered" evidence="1">
    <location>
        <begin position="149"/>
        <end position="176"/>
    </location>
</feature>
<dbReference type="EMBL" id="BTSY01000003">
    <property type="protein sequence ID" value="GMT21049.1"/>
    <property type="molecule type" value="Genomic_DNA"/>
</dbReference>